<dbReference type="InterPro" id="IPR001650">
    <property type="entry name" value="Helicase_C-like"/>
</dbReference>
<dbReference type="PROSITE" id="PS51194">
    <property type="entry name" value="HELICASE_CTER"/>
    <property type="match status" value="1"/>
</dbReference>
<dbReference type="Proteomes" id="UP000186917">
    <property type="component" value="Unassembled WGS sequence"/>
</dbReference>
<evidence type="ECO:0000259" key="6">
    <source>
        <dbReference type="PROSITE" id="PS51194"/>
    </source>
</evidence>
<keyword evidence="2" id="KW-0378">Hydrolase</keyword>
<gene>
    <name evidence="7" type="ORF">SAMN05421788_102155</name>
</gene>
<keyword evidence="3 7" id="KW-0347">Helicase</keyword>
<keyword evidence="8" id="KW-1185">Reference proteome</keyword>
<evidence type="ECO:0000256" key="4">
    <source>
        <dbReference type="ARBA" id="ARBA00022840"/>
    </source>
</evidence>
<dbReference type="SUPFAM" id="SSF52540">
    <property type="entry name" value="P-loop containing nucleoside triphosphate hydrolases"/>
    <property type="match status" value="2"/>
</dbReference>
<dbReference type="SMART" id="SM00487">
    <property type="entry name" value="DEXDc"/>
    <property type="match status" value="1"/>
</dbReference>
<accession>A0A173MHX5</accession>
<dbReference type="Pfam" id="PF00271">
    <property type="entry name" value="Helicase_C"/>
    <property type="match status" value="1"/>
</dbReference>
<dbReference type="GO" id="GO:0003676">
    <property type="term" value="F:nucleic acid binding"/>
    <property type="evidence" value="ECO:0007669"/>
    <property type="project" value="InterPro"/>
</dbReference>
<dbReference type="GO" id="GO:0016787">
    <property type="term" value="F:hydrolase activity"/>
    <property type="evidence" value="ECO:0007669"/>
    <property type="project" value="UniProtKB-KW"/>
</dbReference>
<feature type="domain" description="Helicase C-terminal" evidence="6">
    <location>
        <begin position="361"/>
        <end position="542"/>
    </location>
</feature>
<organism evidence="7 8">
    <name type="scientific">Filimonas lacunae</name>
    <dbReference type="NCBI Taxonomy" id="477680"/>
    <lineage>
        <taxon>Bacteria</taxon>
        <taxon>Pseudomonadati</taxon>
        <taxon>Bacteroidota</taxon>
        <taxon>Chitinophagia</taxon>
        <taxon>Chitinophagales</taxon>
        <taxon>Chitinophagaceae</taxon>
        <taxon>Filimonas</taxon>
    </lineage>
</organism>
<evidence type="ECO:0000256" key="1">
    <source>
        <dbReference type="ARBA" id="ARBA00022741"/>
    </source>
</evidence>
<feature type="domain" description="Helicase ATP-binding" evidence="5">
    <location>
        <begin position="147"/>
        <end position="317"/>
    </location>
</feature>
<dbReference type="EMBL" id="FTOR01000002">
    <property type="protein sequence ID" value="SIS93000.1"/>
    <property type="molecule type" value="Genomic_DNA"/>
</dbReference>
<protein>
    <submittedName>
        <fullName evidence="7">Helicase conserved C-terminal domain-containing protein</fullName>
    </submittedName>
</protein>
<dbReference type="GO" id="GO:0004386">
    <property type="term" value="F:helicase activity"/>
    <property type="evidence" value="ECO:0007669"/>
    <property type="project" value="UniProtKB-KW"/>
</dbReference>
<name>A0A173MHX5_9BACT</name>
<evidence type="ECO:0000256" key="3">
    <source>
        <dbReference type="ARBA" id="ARBA00022806"/>
    </source>
</evidence>
<reference evidence="8" key="1">
    <citation type="submission" date="2017-01" db="EMBL/GenBank/DDBJ databases">
        <authorList>
            <person name="Varghese N."/>
            <person name="Submissions S."/>
        </authorList>
    </citation>
    <scope>NUCLEOTIDE SEQUENCE [LARGE SCALE GENOMIC DNA]</scope>
    <source>
        <strain evidence="8">DSM 21054</strain>
    </source>
</reference>
<evidence type="ECO:0000259" key="5">
    <source>
        <dbReference type="PROSITE" id="PS51192"/>
    </source>
</evidence>
<dbReference type="InterPro" id="IPR050474">
    <property type="entry name" value="Hel308_SKI2-like"/>
</dbReference>
<dbReference type="InterPro" id="IPR011545">
    <property type="entry name" value="DEAD/DEAH_box_helicase_dom"/>
</dbReference>
<dbReference type="PROSITE" id="PS51192">
    <property type="entry name" value="HELICASE_ATP_BIND_1"/>
    <property type="match status" value="1"/>
</dbReference>
<dbReference type="GO" id="GO:0005524">
    <property type="term" value="F:ATP binding"/>
    <property type="evidence" value="ECO:0007669"/>
    <property type="project" value="UniProtKB-KW"/>
</dbReference>
<dbReference type="InterPro" id="IPR014001">
    <property type="entry name" value="Helicase_ATP-bd"/>
</dbReference>
<dbReference type="KEGG" id="fln:FLA_3246"/>
<evidence type="ECO:0000313" key="7">
    <source>
        <dbReference type="EMBL" id="SIS93000.1"/>
    </source>
</evidence>
<dbReference type="OrthoDB" id="9812126at2"/>
<dbReference type="STRING" id="477680.SAMN05421788_102155"/>
<sequence>MIERLAADVLQDTYFNDLYNKAAKMFAKKMFISVNNEFFWVEKEVRDLLRFADILSNSSKVESRNKAYQIITLLNKDFNKDPYYRTFAHSVLAKLGNFPGIEYLRNEDGNNSELPLERDIEKKTKEFRQAVPGSRDLIFTDSQFELYTKITSSKHFSFSGPTSMGKSFIIKSFIRRVVANVPAENIVIMVPTRALINQFSIDLNRELKEVLDSYNYSVVTNSNVSEMDIESIQRYVFVLTPERLLSYLSQKGNPSFGYLFIDEAHKLAAENDARSITAYSAISKSLKQNRNVSLYFASPNVSNPEVFLRLFKKDEKLNYKTQEAPVSQNLFFIDLTSRKVVHYLESESYEFEPDILNGESSTYDVLSVLGKNTSNLVYCSSKNEAIDKAEKMAGCLKDIKVSNNVRKVIRQIKGYIHNDYYLAEFLNKSVAYHFGNLPQIIRNKIEALFKEREISYIFCTSTLLEGVNMPAKNVFILNNMNGRTPFQPIDFWNLAGRAGRLRYELSGNIICLKESDRVWKKSEELLMKKADILLNPSIDSHIDSKLKLIEQILNEDPKVKYKNETLKEILKYISNIISIDTLEIERSNYRSEIITKLIQDNKELIIELAKKKNGKIEVPSSVLSTNNSIKLKIQNEIYIWLQNRKDNPASIRLPSRVDYETCKEWLNRLFVLFKWQNEEKSFKSKSQLDYYALLMNQWINGLPLNQIINQSIAYYSNTNRQISTGYDKSGLKFEYFDGSKQHVNILIGNIIEDVEHVLRFLLEKYFNSYYVMLVEILGEDNAGANWATFLEYGTQKPIVIALQNYGLSRHSADFIFKNFKSCLKIEGDKLVEIDRTRLRILLDKDAIEYDEINSILF</sequence>
<dbReference type="RefSeq" id="WP_076377702.1">
    <property type="nucleotide sequence ID" value="NZ_AP017422.1"/>
</dbReference>
<dbReference type="Gene3D" id="3.40.50.300">
    <property type="entry name" value="P-loop containing nucleotide triphosphate hydrolases"/>
    <property type="match status" value="2"/>
</dbReference>
<evidence type="ECO:0000313" key="8">
    <source>
        <dbReference type="Proteomes" id="UP000186917"/>
    </source>
</evidence>
<dbReference type="AlphaFoldDB" id="A0A173MHX5"/>
<dbReference type="PANTHER" id="PTHR47961:SF6">
    <property type="entry name" value="DNA-DIRECTED DNA POLYMERASE"/>
    <property type="match status" value="1"/>
</dbReference>
<dbReference type="SMART" id="SM00490">
    <property type="entry name" value="HELICc"/>
    <property type="match status" value="1"/>
</dbReference>
<dbReference type="Pfam" id="PF00270">
    <property type="entry name" value="DEAD"/>
    <property type="match status" value="1"/>
</dbReference>
<keyword evidence="1" id="KW-0547">Nucleotide-binding</keyword>
<keyword evidence="4" id="KW-0067">ATP-binding</keyword>
<evidence type="ECO:0000256" key="2">
    <source>
        <dbReference type="ARBA" id="ARBA00022801"/>
    </source>
</evidence>
<dbReference type="PANTHER" id="PTHR47961">
    <property type="entry name" value="DNA POLYMERASE THETA, PUTATIVE (AFU_ORTHOLOGUE AFUA_1G05260)-RELATED"/>
    <property type="match status" value="1"/>
</dbReference>
<dbReference type="InterPro" id="IPR027417">
    <property type="entry name" value="P-loop_NTPase"/>
</dbReference>
<proteinExistence type="predicted"/>